<evidence type="ECO:0000313" key="8">
    <source>
        <dbReference type="Proteomes" id="UP000294841"/>
    </source>
</evidence>
<comment type="caution">
    <text evidence="7">The sequence shown here is derived from an EMBL/GenBank/DDBJ whole genome shotgun (WGS) entry which is preliminary data.</text>
</comment>
<dbReference type="PANTHER" id="PTHR30469">
    <property type="entry name" value="MULTIDRUG RESISTANCE PROTEIN MDTA"/>
    <property type="match status" value="1"/>
</dbReference>
<gene>
    <name evidence="7" type="ORF">EV697_104144</name>
</gene>
<keyword evidence="3" id="KW-0812">Transmembrane</keyword>
<feature type="domain" description="Multidrug resistance protein MdtA-like barrel-sandwich hybrid" evidence="5">
    <location>
        <begin position="84"/>
        <end position="202"/>
    </location>
</feature>
<dbReference type="SUPFAM" id="SSF111369">
    <property type="entry name" value="HlyD-like secretion proteins"/>
    <property type="match status" value="1"/>
</dbReference>
<dbReference type="InterPro" id="IPR058792">
    <property type="entry name" value="Beta-barrel_RND_2"/>
</dbReference>
<evidence type="ECO:0000259" key="4">
    <source>
        <dbReference type="Pfam" id="PF25876"/>
    </source>
</evidence>
<feature type="transmembrane region" description="Helical" evidence="3">
    <location>
        <begin position="20"/>
        <end position="38"/>
    </location>
</feature>
<sequence>MSEQTQIKKPKKSHSIIMKIILAVFVLIFIAIIGLNIFKNMMIDKFISSMPEKISPVTVITATSTEWTPVIKTTGLVRPNQGAMLSSQVSGTVSNVLVKAGQQVKKGDVLVELDNSVEKANLAATMAKLDSTRNTYQRYLKLYKTNSVSKQELDNAKASYDALEANIHALKASIERRKIVAPFDGVTGIVRVNVGQFINFGTEIVRVEDKSVMKVDFAIAQNELSLLSIGQKVTATADAHLGTTFSAKITAIEPAIEAATGLIKVQATFDEKESKKLLSGMFTRLRIALSTETNQIVIPQVGISYTMYGESAYILTALSDEDKTTLLDNEKFAYKDKMDKVYRAKQIPVVTKDRQGVLAQLKPGDIHIGDQVVVGGQQNISNGSLVIVSDKEAIGIQQPDTNSNL</sequence>
<dbReference type="Pfam" id="PF25917">
    <property type="entry name" value="BSH_RND"/>
    <property type="match status" value="1"/>
</dbReference>
<proteinExistence type="inferred from homology"/>
<dbReference type="Gene3D" id="2.40.30.170">
    <property type="match status" value="1"/>
</dbReference>
<feature type="domain" description="CusB-like beta-barrel" evidence="6">
    <location>
        <begin position="215"/>
        <end position="288"/>
    </location>
</feature>
<organism evidence="7 8">
    <name type="scientific">Bisgaardia hudsonensis</name>
    <dbReference type="NCBI Taxonomy" id="109472"/>
    <lineage>
        <taxon>Bacteria</taxon>
        <taxon>Pseudomonadati</taxon>
        <taxon>Pseudomonadota</taxon>
        <taxon>Gammaproteobacteria</taxon>
        <taxon>Pasteurellales</taxon>
        <taxon>Pasteurellaceae</taxon>
        <taxon>Bisgaardia</taxon>
    </lineage>
</organism>
<evidence type="ECO:0000256" key="3">
    <source>
        <dbReference type="SAM" id="Phobius"/>
    </source>
</evidence>
<evidence type="ECO:0000259" key="6">
    <source>
        <dbReference type="Pfam" id="PF25954"/>
    </source>
</evidence>
<evidence type="ECO:0000259" key="5">
    <source>
        <dbReference type="Pfam" id="PF25917"/>
    </source>
</evidence>
<keyword evidence="3" id="KW-1133">Transmembrane helix</keyword>
<feature type="domain" description="Multidrug resistance protein MdtA-like alpha-helical hairpin" evidence="4">
    <location>
        <begin position="118"/>
        <end position="178"/>
    </location>
</feature>
<dbReference type="NCBIfam" id="TIGR01730">
    <property type="entry name" value="RND_mfp"/>
    <property type="match status" value="1"/>
</dbReference>
<dbReference type="RefSeq" id="WP_132023954.1">
    <property type="nucleotide sequence ID" value="NZ_CP016605.1"/>
</dbReference>
<dbReference type="GO" id="GO:1990281">
    <property type="term" value="C:efflux pump complex"/>
    <property type="evidence" value="ECO:0007669"/>
    <property type="project" value="TreeGrafter"/>
</dbReference>
<keyword evidence="3" id="KW-0472">Membrane</keyword>
<keyword evidence="8" id="KW-1185">Reference proteome</keyword>
<dbReference type="Proteomes" id="UP000294841">
    <property type="component" value="Unassembled WGS sequence"/>
</dbReference>
<dbReference type="PANTHER" id="PTHR30469:SF11">
    <property type="entry name" value="BLL4320 PROTEIN"/>
    <property type="match status" value="1"/>
</dbReference>
<dbReference type="Gene3D" id="2.40.50.100">
    <property type="match status" value="1"/>
</dbReference>
<dbReference type="InterPro" id="IPR006143">
    <property type="entry name" value="RND_pump_MFP"/>
</dbReference>
<dbReference type="InterPro" id="IPR058625">
    <property type="entry name" value="MdtA-like_BSH"/>
</dbReference>
<dbReference type="GO" id="GO:0015562">
    <property type="term" value="F:efflux transmembrane transporter activity"/>
    <property type="evidence" value="ECO:0007669"/>
    <property type="project" value="TreeGrafter"/>
</dbReference>
<evidence type="ECO:0000256" key="1">
    <source>
        <dbReference type="ARBA" id="ARBA00009477"/>
    </source>
</evidence>
<comment type="similarity">
    <text evidence="1">Belongs to the membrane fusion protein (MFP) (TC 8.A.1) family.</text>
</comment>
<dbReference type="Gene3D" id="1.10.287.470">
    <property type="entry name" value="Helix hairpin bin"/>
    <property type="match status" value="1"/>
</dbReference>
<dbReference type="InterPro" id="IPR058624">
    <property type="entry name" value="MdtA-like_HH"/>
</dbReference>
<dbReference type="AlphaFoldDB" id="A0A4R2MXU2"/>
<reference evidence="7 8" key="1">
    <citation type="submission" date="2019-03" db="EMBL/GenBank/DDBJ databases">
        <title>Genomic Encyclopedia of Type Strains, Phase IV (KMG-IV): sequencing the most valuable type-strain genomes for metagenomic binning, comparative biology and taxonomic classification.</title>
        <authorList>
            <person name="Goeker M."/>
        </authorList>
    </citation>
    <scope>NUCLEOTIDE SEQUENCE [LARGE SCALE GENOMIC DNA]</scope>
    <source>
        <strain evidence="7 8">DSM 28231</strain>
    </source>
</reference>
<protein>
    <submittedName>
        <fullName evidence="7">Membrane fusion protein (Multidrug efflux system)</fullName>
    </submittedName>
</protein>
<accession>A0A4R2MXU2</accession>
<keyword evidence="2" id="KW-0175">Coiled coil</keyword>
<name>A0A4R2MXU2_9PAST</name>
<dbReference type="EMBL" id="SLXI01000004">
    <property type="protein sequence ID" value="TCP12334.1"/>
    <property type="molecule type" value="Genomic_DNA"/>
</dbReference>
<dbReference type="OrthoDB" id="9806939at2"/>
<feature type="coiled-coil region" evidence="2">
    <location>
        <begin position="146"/>
        <end position="173"/>
    </location>
</feature>
<dbReference type="Pfam" id="PF25876">
    <property type="entry name" value="HH_MFP_RND"/>
    <property type="match status" value="1"/>
</dbReference>
<dbReference type="Pfam" id="PF25954">
    <property type="entry name" value="Beta-barrel_RND_2"/>
    <property type="match status" value="1"/>
</dbReference>
<evidence type="ECO:0000313" key="7">
    <source>
        <dbReference type="EMBL" id="TCP12334.1"/>
    </source>
</evidence>
<dbReference type="FunFam" id="2.40.30.170:FF:000010">
    <property type="entry name" value="Efflux RND transporter periplasmic adaptor subunit"/>
    <property type="match status" value="1"/>
</dbReference>
<evidence type="ECO:0000256" key="2">
    <source>
        <dbReference type="SAM" id="Coils"/>
    </source>
</evidence>